<dbReference type="InterPro" id="IPR052036">
    <property type="entry name" value="Hydrolase/PRTase-associated"/>
</dbReference>
<dbReference type="RefSeq" id="WP_111567665.1">
    <property type="nucleotide sequence ID" value="NZ_QLMI01000008.1"/>
</dbReference>
<dbReference type="GO" id="GO:0046677">
    <property type="term" value="P:response to antibiotic"/>
    <property type="evidence" value="ECO:0007669"/>
    <property type="project" value="InterPro"/>
</dbReference>
<dbReference type="Gene3D" id="3.40.1660.10">
    <property type="entry name" value="EreA-like (biosynthetic domain)"/>
    <property type="match status" value="2"/>
</dbReference>
<dbReference type="AlphaFoldDB" id="A0A327YIN3"/>
<feature type="signal peptide" evidence="1">
    <location>
        <begin position="1"/>
        <end position="18"/>
    </location>
</feature>
<dbReference type="CDD" id="cd14728">
    <property type="entry name" value="Ere-like"/>
    <property type="match status" value="1"/>
</dbReference>
<dbReference type="Proteomes" id="UP000249620">
    <property type="component" value="Unassembled WGS sequence"/>
</dbReference>
<accession>A0A327YIN3</accession>
<name>A0A327YIN3_9FLAO</name>
<reference evidence="2 3" key="1">
    <citation type="submission" date="2018-06" db="EMBL/GenBank/DDBJ databases">
        <title>Genomic Encyclopedia of Type Strains, Phase III (KMG-III): the genomes of soil and plant-associated and newly described type strains.</title>
        <authorList>
            <person name="Whitman W."/>
        </authorList>
    </citation>
    <scope>NUCLEOTIDE SEQUENCE [LARGE SCALE GENOMIC DNA]</scope>
    <source>
        <strain evidence="2 3">CGMCC 1.12398</strain>
    </source>
</reference>
<keyword evidence="3" id="KW-1185">Reference proteome</keyword>
<organism evidence="2 3">
    <name type="scientific">Flavobacterium aquaticum</name>
    <dbReference type="NCBI Taxonomy" id="1236486"/>
    <lineage>
        <taxon>Bacteria</taxon>
        <taxon>Pseudomonadati</taxon>
        <taxon>Bacteroidota</taxon>
        <taxon>Flavobacteriia</taxon>
        <taxon>Flavobacteriales</taxon>
        <taxon>Flavobacteriaceae</taxon>
        <taxon>Flavobacterium</taxon>
    </lineage>
</organism>
<dbReference type="EMBL" id="QLMI01000008">
    <property type="protein sequence ID" value="RAK20157.1"/>
    <property type="molecule type" value="Genomic_DNA"/>
</dbReference>
<dbReference type="PANTHER" id="PTHR31299:SF0">
    <property type="entry name" value="ESTERASE, PUTATIVE (AFU_ORTHOLOGUE AFUA_1G05850)-RELATED"/>
    <property type="match status" value="1"/>
</dbReference>
<feature type="chain" id="PRO_5016279386" evidence="1">
    <location>
        <begin position="19"/>
        <end position="716"/>
    </location>
</feature>
<dbReference type="Pfam" id="PF05139">
    <property type="entry name" value="Erythro_esteras"/>
    <property type="match status" value="1"/>
</dbReference>
<dbReference type="OrthoDB" id="9810066at2"/>
<protein>
    <submittedName>
        <fullName evidence="2">Erythromycin esterase-like protein</fullName>
    </submittedName>
</protein>
<comment type="caution">
    <text evidence="2">The sequence shown here is derived from an EMBL/GenBank/DDBJ whole genome shotgun (WGS) entry which is preliminary data.</text>
</comment>
<evidence type="ECO:0000313" key="3">
    <source>
        <dbReference type="Proteomes" id="UP000249620"/>
    </source>
</evidence>
<dbReference type="InterPro" id="IPR007815">
    <property type="entry name" value="Emycin_Estase"/>
</dbReference>
<evidence type="ECO:0000256" key="1">
    <source>
        <dbReference type="SAM" id="SignalP"/>
    </source>
</evidence>
<proteinExistence type="predicted"/>
<gene>
    <name evidence="2" type="ORF">B0I03_10850</name>
</gene>
<sequence>MKNITIVLCSLFSLVLSAQEFNPKTINLLQNPEITDFSFLKEELKDVKVVMLGENTHFDGNVFEMKTKIVQYLYQEMGFTTIAFESGIYDVWKAQKSISEGQNVKEALSNSLFSIWAKRNEFQSFINFYDANKKNLKIFGFDYQITGNNGNVLLAKDLFEYAKKINHKIKFKQEDFELLLESVTNSGMFDEEDISYEQFKIELSSFKNKISLQKDSEEKFYWNQTVKSLLELGHDAFVKEEILSTFNTTSYDNIRDKQMADNLIAYLRQNPEAKIICWGANAHFVNNMSSINEPILKEFVPMGSYIKKELKNKVYSLASVTAEDSIFLQNKWHQTPIKKHSFEYFFKETKTSPHVFISSNQSEMQILAWNRLFSPITFVESKLNELHDGYLYFRSVTPSTIIDSDEENKVFKTKDIHTVNLSEPKDDELKKTDLNEVVIYGKRTAYQVMKNVIESLEKNYPDNPFSSSMKTNIQAKISTITYLDFVFIAEQYDLGYVNHINRSTKNIKELRWNKKSDFLSESLREYHGLMYNCPIKYAPFLKKGKFKKFIFQIEETKIFNNEEVFVIHFSSPRNHSTFTRRVFLSDYSGYLYVNKKDFAIVKIFENWSVTEFPEQFREGFNLKNSLSKYTSKEYKNESILTDFTKIGEYYFITKSKSILSGNVYNNTSDKDEFEIIVNSNWNNFNIQNPIQIKNKEEEHSFEKVKYNAGFWNDFKF</sequence>
<dbReference type="PANTHER" id="PTHR31299">
    <property type="entry name" value="ESTERASE, PUTATIVE (AFU_ORTHOLOGUE AFUA_1G05850)-RELATED"/>
    <property type="match status" value="1"/>
</dbReference>
<evidence type="ECO:0000313" key="2">
    <source>
        <dbReference type="EMBL" id="RAK20157.1"/>
    </source>
</evidence>
<keyword evidence="1" id="KW-0732">Signal</keyword>
<dbReference type="SUPFAM" id="SSF159501">
    <property type="entry name" value="EreA/ChaN-like"/>
    <property type="match status" value="1"/>
</dbReference>